<name>B3LVB2_DROAN</name>
<gene>
    <name evidence="6" type="primary">Dana\GF16421</name>
    <name evidence="6" type="synonym">dana_GLEANR_17691</name>
    <name evidence="6" type="ORF">GF16421</name>
</gene>
<keyword evidence="4" id="KW-0963">Cytoplasm</keyword>
<keyword evidence="7" id="KW-1185">Reference proteome</keyword>
<organism evidence="6 7">
    <name type="scientific">Drosophila ananassae</name>
    <name type="common">Fruit fly</name>
    <dbReference type="NCBI Taxonomy" id="7217"/>
    <lineage>
        <taxon>Eukaryota</taxon>
        <taxon>Metazoa</taxon>
        <taxon>Ecdysozoa</taxon>
        <taxon>Arthropoda</taxon>
        <taxon>Hexapoda</taxon>
        <taxon>Insecta</taxon>
        <taxon>Pterygota</taxon>
        <taxon>Neoptera</taxon>
        <taxon>Endopterygota</taxon>
        <taxon>Diptera</taxon>
        <taxon>Brachycera</taxon>
        <taxon>Muscomorpha</taxon>
        <taxon>Ephydroidea</taxon>
        <taxon>Drosophilidae</taxon>
        <taxon>Drosophila</taxon>
        <taxon>Sophophora</taxon>
    </lineage>
</organism>
<dbReference type="EC" id="2.4.2.1" evidence="4"/>
<dbReference type="GO" id="GO:0019509">
    <property type="term" value="P:L-methionine salvage from methylthioadenosine"/>
    <property type="evidence" value="ECO:0007669"/>
    <property type="project" value="TreeGrafter"/>
</dbReference>
<dbReference type="PANTHER" id="PTHR42679">
    <property type="entry name" value="S-METHYL-5'-THIOADENOSINE PHOSPHORYLASE"/>
    <property type="match status" value="1"/>
</dbReference>
<evidence type="ECO:0000259" key="5">
    <source>
        <dbReference type="Pfam" id="PF01048"/>
    </source>
</evidence>
<keyword evidence="4" id="KW-0539">Nucleus</keyword>
<feature type="binding site" evidence="4">
    <location>
        <begin position="66"/>
        <end position="67"/>
    </location>
    <ligand>
        <name>phosphate</name>
        <dbReference type="ChEBI" id="CHEBI:43474"/>
    </ligand>
</feature>
<comment type="caution">
    <text evidence="4">Lacks conserved residue(s) required for the propagation of feature annotation.</text>
</comment>
<reference evidence="6 7" key="1">
    <citation type="journal article" date="2007" name="Nature">
        <title>Evolution of genes and genomes on the Drosophila phylogeny.</title>
        <authorList>
            <consortium name="Drosophila 12 Genomes Consortium"/>
            <person name="Clark A.G."/>
            <person name="Eisen M.B."/>
            <person name="Smith D.R."/>
            <person name="Bergman C.M."/>
            <person name="Oliver B."/>
            <person name="Markow T.A."/>
            <person name="Kaufman T.C."/>
            <person name="Kellis M."/>
            <person name="Gelbart W."/>
            <person name="Iyer V.N."/>
            <person name="Pollard D.A."/>
            <person name="Sackton T.B."/>
            <person name="Larracuente A.M."/>
            <person name="Singh N.D."/>
            <person name="Abad J.P."/>
            <person name="Abt D.N."/>
            <person name="Adryan B."/>
            <person name="Aguade M."/>
            <person name="Akashi H."/>
            <person name="Anderson W.W."/>
            <person name="Aquadro C.F."/>
            <person name="Ardell D.H."/>
            <person name="Arguello R."/>
            <person name="Artieri C.G."/>
            <person name="Barbash D.A."/>
            <person name="Barker D."/>
            <person name="Barsanti P."/>
            <person name="Batterham P."/>
            <person name="Batzoglou S."/>
            <person name="Begun D."/>
            <person name="Bhutkar A."/>
            <person name="Blanco E."/>
            <person name="Bosak S.A."/>
            <person name="Bradley R.K."/>
            <person name="Brand A.D."/>
            <person name="Brent M.R."/>
            <person name="Brooks A.N."/>
            <person name="Brown R.H."/>
            <person name="Butlin R.K."/>
            <person name="Caggese C."/>
            <person name="Calvi B.R."/>
            <person name="Bernardo de Carvalho A."/>
            <person name="Caspi A."/>
            <person name="Castrezana S."/>
            <person name="Celniker S.E."/>
            <person name="Chang J.L."/>
            <person name="Chapple C."/>
            <person name="Chatterji S."/>
            <person name="Chinwalla A."/>
            <person name="Civetta A."/>
            <person name="Clifton S.W."/>
            <person name="Comeron J.M."/>
            <person name="Costello J.C."/>
            <person name="Coyne J.A."/>
            <person name="Daub J."/>
            <person name="David R.G."/>
            <person name="Delcher A.L."/>
            <person name="Delehaunty K."/>
            <person name="Do C.B."/>
            <person name="Ebling H."/>
            <person name="Edwards K."/>
            <person name="Eickbush T."/>
            <person name="Evans J.D."/>
            <person name="Filipski A."/>
            <person name="Findeiss S."/>
            <person name="Freyhult E."/>
            <person name="Fulton L."/>
            <person name="Fulton R."/>
            <person name="Garcia A.C."/>
            <person name="Gardiner A."/>
            <person name="Garfield D.A."/>
            <person name="Garvin B.E."/>
            <person name="Gibson G."/>
            <person name="Gilbert D."/>
            <person name="Gnerre S."/>
            <person name="Godfrey J."/>
            <person name="Good R."/>
            <person name="Gotea V."/>
            <person name="Gravely B."/>
            <person name="Greenberg A.J."/>
            <person name="Griffiths-Jones S."/>
            <person name="Gross S."/>
            <person name="Guigo R."/>
            <person name="Gustafson E.A."/>
            <person name="Haerty W."/>
            <person name="Hahn M.W."/>
            <person name="Halligan D.L."/>
            <person name="Halpern A.L."/>
            <person name="Halter G.M."/>
            <person name="Han M.V."/>
            <person name="Heger A."/>
            <person name="Hillier L."/>
            <person name="Hinrichs A.S."/>
            <person name="Holmes I."/>
            <person name="Hoskins R.A."/>
            <person name="Hubisz M.J."/>
            <person name="Hultmark D."/>
            <person name="Huntley M.A."/>
            <person name="Jaffe D.B."/>
            <person name="Jagadeeshan S."/>
            <person name="Jeck W.R."/>
            <person name="Johnson J."/>
            <person name="Jones C.D."/>
            <person name="Jordan W.C."/>
            <person name="Karpen G.H."/>
            <person name="Kataoka E."/>
            <person name="Keightley P.D."/>
            <person name="Kheradpour P."/>
            <person name="Kirkness E.F."/>
            <person name="Koerich L.B."/>
            <person name="Kristiansen K."/>
            <person name="Kudrna D."/>
            <person name="Kulathinal R.J."/>
            <person name="Kumar S."/>
            <person name="Kwok R."/>
            <person name="Lander E."/>
            <person name="Langley C.H."/>
            <person name="Lapoint R."/>
            <person name="Lazzaro B.P."/>
            <person name="Lee S.J."/>
            <person name="Levesque L."/>
            <person name="Li R."/>
            <person name="Lin C.F."/>
            <person name="Lin M.F."/>
            <person name="Lindblad-Toh K."/>
            <person name="Llopart A."/>
            <person name="Long M."/>
            <person name="Low L."/>
            <person name="Lozovsky E."/>
            <person name="Lu J."/>
            <person name="Luo M."/>
            <person name="Machado C.A."/>
            <person name="Makalowski W."/>
            <person name="Marzo M."/>
            <person name="Matsuda M."/>
            <person name="Matzkin L."/>
            <person name="McAllister B."/>
            <person name="McBride C.S."/>
            <person name="McKernan B."/>
            <person name="McKernan K."/>
            <person name="Mendez-Lago M."/>
            <person name="Minx P."/>
            <person name="Mollenhauer M.U."/>
            <person name="Montooth K."/>
            <person name="Mount S.M."/>
            <person name="Mu X."/>
            <person name="Myers E."/>
            <person name="Negre B."/>
            <person name="Newfeld S."/>
            <person name="Nielsen R."/>
            <person name="Noor M.A."/>
            <person name="O'Grady P."/>
            <person name="Pachter L."/>
            <person name="Papaceit M."/>
            <person name="Parisi M.J."/>
            <person name="Parisi M."/>
            <person name="Parts L."/>
            <person name="Pedersen J.S."/>
            <person name="Pesole G."/>
            <person name="Phillippy A.M."/>
            <person name="Ponting C.P."/>
            <person name="Pop M."/>
            <person name="Porcelli D."/>
            <person name="Powell J.R."/>
            <person name="Prohaska S."/>
            <person name="Pruitt K."/>
            <person name="Puig M."/>
            <person name="Quesneville H."/>
            <person name="Ram K.R."/>
            <person name="Rand D."/>
            <person name="Rasmussen M.D."/>
            <person name="Reed L.K."/>
            <person name="Reenan R."/>
            <person name="Reily A."/>
            <person name="Remington K.A."/>
            <person name="Rieger T.T."/>
            <person name="Ritchie M.G."/>
            <person name="Robin C."/>
            <person name="Rogers Y.H."/>
            <person name="Rohde C."/>
            <person name="Rozas J."/>
            <person name="Rubenfield M.J."/>
            <person name="Ruiz A."/>
            <person name="Russo S."/>
            <person name="Salzberg S.L."/>
            <person name="Sanchez-Gracia A."/>
            <person name="Saranga D.J."/>
            <person name="Sato H."/>
            <person name="Schaeffer S.W."/>
            <person name="Schatz M.C."/>
            <person name="Schlenke T."/>
            <person name="Schwartz R."/>
            <person name="Segarra C."/>
            <person name="Singh R.S."/>
            <person name="Sirot L."/>
            <person name="Sirota M."/>
            <person name="Sisneros N.B."/>
            <person name="Smith C.D."/>
            <person name="Smith T.F."/>
            <person name="Spieth J."/>
            <person name="Stage D.E."/>
            <person name="Stark A."/>
            <person name="Stephan W."/>
            <person name="Strausberg R.L."/>
            <person name="Strempel S."/>
            <person name="Sturgill D."/>
            <person name="Sutton G."/>
            <person name="Sutton G.G."/>
            <person name="Tao W."/>
            <person name="Teichmann S."/>
            <person name="Tobari Y.N."/>
            <person name="Tomimura Y."/>
            <person name="Tsolas J.M."/>
            <person name="Valente V.L."/>
            <person name="Venter E."/>
            <person name="Venter J.C."/>
            <person name="Vicario S."/>
            <person name="Vieira F.G."/>
            <person name="Vilella A.J."/>
            <person name="Villasante A."/>
            <person name="Walenz B."/>
            <person name="Wang J."/>
            <person name="Wasserman M."/>
            <person name="Watts T."/>
            <person name="Wilson D."/>
            <person name="Wilson R.K."/>
            <person name="Wing R.A."/>
            <person name="Wolfner M.F."/>
            <person name="Wong A."/>
            <person name="Wong G.K."/>
            <person name="Wu C.I."/>
            <person name="Wu G."/>
            <person name="Yamamoto D."/>
            <person name="Yang H.P."/>
            <person name="Yang S.P."/>
            <person name="Yorke J.A."/>
            <person name="Yoshida K."/>
            <person name="Zdobnov E."/>
            <person name="Zhang P."/>
            <person name="Zhang Y."/>
            <person name="Zimin A.V."/>
            <person name="Baldwin J."/>
            <person name="Abdouelleil A."/>
            <person name="Abdulkadir J."/>
            <person name="Abebe A."/>
            <person name="Abera B."/>
            <person name="Abreu J."/>
            <person name="Acer S.C."/>
            <person name="Aftuck L."/>
            <person name="Alexander A."/>
            <person name="An P."/>
            <person name="Anderson E."/>
            <person name="Anderson S."/>
            <person name="Arachi H."/>
            <person name="Azer M."/>
            <person name="Bachantsang P."/>
            <person name="Barry A."/>
            <person name="Bayul T."/>
            <person name="Berlin A."/>
            <person name="Bessette D."/>
            <person name="Bloom T."/>
            <person name="Blye J."/>
            <person name="Boguslavskiy L."/>
            <person name="Bonnet C."/>
            <person name="Boukhgalter B."/>
            <person name="Bourzgui I."/>
            <person name="Brown A."/>
            <person name="Cahill P."/>
            <person name="Channer S."/>
            <person name="Cheshatsang Y."/>
            <person name="Chuda L."/>
            <person name="Citroen M."/>
            <person name="Collymore A."/>
            <person name="Cooke P."/>
            <person name="Costello M."/>
            <person name="D'Aco K."/>
            <person name="Daza R."/>
            <person name="De Haan G."/>
            <person name="DeGray S."/>
            <person name="DeMaso C."/>
            <person name="Dhargay N."/>
            <person name="Dooley K."/>
            <person name="Dooley E."/>
            <person name="Doricent M."/>
            <person name="Dorje P."/>
            <person name="Dorjee K."/>
            <person name="Dupes A."/>
            <person name="Elong R."/>
            <person name="Falk J."/>
            <person name="Farina A."/>
            <person name="Faro S."/>
            <person name="Ferguson D."/>
            <person name="Fisher S."/>
            <person name="Foley C.D."/>
            <person name="Franke A."/>
            <person name="Friedrich D."/>
            <person name="Gadbois L."/>
            <person name="Gearin G."/>
            <person name="Gearin C.R."/>
            <person name="Giannoukos G."/>
            <person name="Goode T."/>
            <person name="Graham J."/>
            <person name="Grandbois E."/>
            <person name="Grewal S."/>
            <person name="Gyaltsen K."/>
            <person name="Hafez N."/>
            <person name="Hagos B."/>
            <person name="Hall J."/>
            <person name="Henson C."/>
            <person name="Hollinger A."/>
            <person name="Honan T."/>
            <person name="Huard M.D."/>
            <person name="Hughes L."/>
            <person name="Hurhula B."/>
            <person name="Husby M.E."/>
            <person name="Kamat A."/>
            <person name="Kanga B."/>
            <person name="Kashin S."/>
            <person name="Khazanovich D."/>
            <person name="Kisner P."/>
            <person name="Lance K."/>
            <person name="Lara M."/>
            <person name="Lee W."/>
            <person name="Lennon N."/>
            <person name="Letendre F."/>
            <person name="LeVine R."/>
            <person name="Lipovsky A."/>
            <person name="Liu X."/>
            <person name="Liu J."/>
            <person name="Liu S."/>
            <person name="Lokyitsang T."/>
            <person name="Lokyitsang Y."/>
            <person name="Lubonja R."/>
            <person name="Lui A."/>
            <person name="MacDonald P."/>
            <person name="Magnisalis V."/>
            <person name="Maru K."/>
            <person name="Matthews C."/>
            <person name="McCusker W."/>
            <person name="McDonough S."/>
            <person name="Mehta T."/>
            <person name="Meldrim J."/>
            <person name="Meneus L."/>
            <person name="Mihai O."/>
            <person name="Mihalev A."/>
            <person name="Mihova T."/>
            <person name="Mittelman R."/>
            <person name="Mlenga V."/>
            <person name="Montmayeur A."/>
            <person name="Mulrain L."/>
            <person name="Navidi A."/>
            <person name="Naylor J."/>
            <person name="Negash T."/>
            <person name="Nguyen T."/>
            <person name="Nguyen N."/>
            <person name="Nicol R."/>
            <person name="Norbu C."/>
            <person name="Norbu N."/>
            <person name="Novod N."/>
            <person name="O'Neill B."/>
            <person name="Osman S."/>
            <person name="Markiewicz E."/>
            <person name="Oyono O.L."/>
            <person name="Patti C."/>
            <person name="Phunkhang P."/>
            <person name="Pierre F."/>
            <person name="Priest M."/>
            <person name="Raghuraman S."/>
            <person name="Rege F."/>
            <person name="Reyes R."/>
            <person name="Rise C."/>
            <person name="Rogov P."/>
            <person name="Ross K."/>
            <person name="Ryan E."/>
            <person name="Settipalli S."/>
            <person name="Shea T."/>
            <person name="Sherpa N."/>
            <person name="Shi L."/>
            <person name="Shih D."/>
            <person name="Sparrow T."/>
            <person name="Spaulding J."/>
            <person name="Stalker J."/>
            <person name="Stange-Thomann N."/>
            <person name="Stavropoulos S."/>
            <person name="Stone C."/>
            <person name="Strader C."/>
            <person name="Tesfaye S."/>
            <person name="Thomson T."/>
            <person name="Thoulutsang Y."/>
            <person name="Thoulutsang D."/>
            <person name="Topham K."/>
            <person name="Topping I."/>
            <person name="Tsamla T."/>
            <person name="Vassiliev H."/>
            <person name="Vo A."/>
            <person name="Wangchuk T."/>
            <person name="Wangdi T."/>
            <person name="Weiand M."/>
            <person name="Wilkinson J."/>
            <person name="Wilson A."/>
            <person name="Yadav S."/>
            <person name="Young G."/>
            <person name="Yu Q."/>
            <person name="Zembek L."/>
            <person name="Zhong D."/>
            <person name="Zimmer A."/>
            <person name="Zwirko Z."/>
            <person name="Jaffe D.B."/>
            <person name="Alvarez P."/>
            <person name="Brockman W."/>
            <person name="Butler J."/>
            <person name="Chin C."/>
            <person name="Gnerre S."/>
            <person name="Grabherr M."/>
            <person name="Kleber M."/>
            <person name="Mauceli E."/>
            <person name="MacCallum I."/>
        </authorList>
    </citation>
    <scope>NUCLEOTIDE SEQUENCE [LARGE SCALE GENOMIC DNA]</scope>
    <source>
        <strain evidence="7">Tucson 14024-0371.13</strain>
    </source>
</reference>
<feature type="site" description="Important for substrate specificity" evidence="4">
    <location>
        <position position="239"/>
    </location>
</feature>
<dbReference type="AlphaFoldDB" id="B3LVB2"/>
<comment type="catalytic activity">
    <reaction evidence="4">
        <text>a purine D-ribonucleoside + phosphate = a purine nucleobase + alpha-D-ribose 1-phosphate</text>
        <dbReference type="Rhea" id="RHEA:19805"/>
        <dbReference type="ChEBI" id="CHEBI:26386"/>
        <dbReference type="ChEBI" id="CHEBI:43474"/>
        <dbReference type="ChEBI" id="CHEBI:57720"/>
        <dbReference type="ChEBI" id="CHEBI:142355"/>
        <dbReference type="EC" id="2.4.2.1"/>
    </reaction>
</comment>
<dbReference type="GeneID" id="6499217"/>
<evidence type="ECO:0000256" key="4">
    <source>
        <dbReference type="HAMAP-Rule" id="MF_03155"/>
    </source>
</evidence>
<dbReference type="InterPro" id="IPR010044">
    <property type="entry name" value="MTAP"/>
</dbReference>
<dbReference type="GO" id="GO:0005829">
    <property type="term" value="C:cytosol"/>
    <property type="evidence" value="ECO:0007669"/>
    <property type="project" value="TreeGrafter"/>
</dbReference>
<evidence type="ECO:0000256" key="3">
    <source>
        <dbReference type="ARBA" id="ARBA00022726"/>
    </source>
</evidence>
<protein>
    <recommendedName>
        <fullName evidence="4">Purine nucleoside phosphorylase</fullName>
        <shortName evidence="4">PNP</shortName>
        <ecNumber evidence="4">2.4.2.1</ecNumber>
    </recommendedName>
</protein>
<dbReference type="Pfam" id="PF01048">
    <property type="entry name" value="PNP_UDP_1"/>
    <property type="match status" value="1"/>
</dbReference>
<dbReference type="HOGENOM" id="CLU_054456_0_0_1"/>
<dbReference type="InterPro" id="IPR000845">
    <property type="entry name" value="Nucleoside_phosphorylase_d"/>
</dbReference>
<dbReference type="CDD" id="cd09010">
    <property type="entry name" value="MTAP_SsMTAPII_like_MTIP"/>
    <property type="match status" value="1"/>
</dbReference>
<comment type="subcellular location">
    <subcellularLocation>
        <location evidence="4">Cytoplasm</location>
    </subcellularLocation>
    <subcellularLocation>
        <location evidence="4">Nucleus</location>
    </subcellularLocation>
</comment>
<comment type="pathway">
    <text evidence="4">Purine metabolism; purine nucleoside salvage.</text>
</comment>
<dbReference type="KEGG" id="dan:6499217"/>
<feature type="site" description="Important for substrate specificity" evidence="4">
    <location>
        <position position="184"/>
    </location>
</feature>
<dbReference type="InParanoid" id="B3LVB2"/>
<dbReference type="SMR" id="B3LVB2"/>
<dbReference type="OMA" id="CTPFGKP"/>
<dbReference type="GO" id="GO:0006166">
    <property type="term" value="P:purine ribonucleoside salvage"/>
    <property type="evidence" value="ECO:0007669"/>
    <property type="project" value="UniProtKB-UniRule"/>
</dbReference>
<keyword evidence="1 4" id="KW-0328">Glycosyltransferase</keyword>
<dbReference type="OrthoDB" id="431409at2759"/>
<dbReference type="Gene3D" id="3.40.50.1580">
    <property type="entry name" value="Nucleoside phosphorylase domain"/>
    <property type="match status" value="1"/>
</dbReference>
<dbReference type="STRING" id="7217.B3LVB2"/>
<feature type="binding site" evidence="4">
    <location>
        <position position="202"/>
    </location>
    <ligand>
        <name>substrate</name>
    </ligand>
</feature>
<keyword evidence="3 4" id="KW-0660">Purine salvage</keyword>
<comment type="miscellaneous">
    <text evidence="4">Although this enzyme belongs to the family of MTA phosphorylases based on sequence homology, it lacks several conserved amino acids in the substrate binding pocket that confer specificity towards MTA.</text>
</comment>
<dbReference type="EMBL" id="CH902617">
    <property type="protein sequence ID" value="EDV43644.1"/>
    <property type="molecule type" value="Genomic_DNA"/>
</dbReference>
<feature type="domain" description="Nucleoside phosphorylase" evidence="5">
    <location>
        <begin position="17"/>
        <end position="261"/>
    </location>
</feature>
<evidence type="ECO:0000313" key="6">
    <source>
        <dbReference type="EMBL" id="EDV43644.1"/>
    </source>
</evidence>
<dbReference type="InterPro" id="IPR035994">
    <property type="entry name" value="Nucleoside_phosphorylase_sf"/>
</dbReference>
<dbReference type="UniPathway" id="UPA00606"/>
<dbReference type="FunCoup" id="B3LVB2">
    <property type="interactions" value="99"/>
</dbReference>
<proteinExistence type="inferred from homology"/>
<comment type="function">
    <text evidence="4">Purine nucleoside phosphorylase involved in purine salvage.</text>
</comment>
<dbReference type="PANTHER" id="PTHR42679:SF2">
    <property type="entry name" value="S-METHYL-5'-THIOADENOSINE PHOSPHORYLASE"/>
    <property type="match status" value="1"/>
</dbReference>
<sequence>MEEETLSLTDKETIPAKIGVIGEASLDSPLLLKDRMEYAVCTPFGKPSDVLIDGEIDGVRVCLLSRNGRQHDIMPTNINYRANVWAMRKMGCTHILATNTFSSLRDDIHPGSLIIPHEVIDHTTRRAQSFYDGAVGSPLGVCHIPMNPAFCDRTRQHLLSAASDLDFHAQFKGTVLTMEGPRYSTVAENNMFRKWGADLLSMTLCPEVTLAKEAGILYASLGLVTNMECWCAQQQIATTHEIIYTFRKYAPTLQNVLLSAIKYIGDEDWAEDILKAKVLVCSNFANSK</sequence>
<evidence type="ECO:0000313" key="7">
    <source>
        <dbReference type="Proteomes" id="UP000007801"/>
    </source>
</evidence>
<comment type="similarity">
    <text evidence="4">Belongs to the PNP/MTAP phosphorylase family. MTAP subfamily.</text>
</comment>
<dbReference type="PhylomeDB" id="B3LVB2"/>
<dbReference type="HAMAP" id="MF_01963">
    <property type="entry name" value="MTAP"/>
    <property type="match status" value="1"/>
</dbReference>
<comment type="subunit">
    <text evidence="4">Homotrimer.</text>
</comment>
<accession>B3LVB2</accession>
<dbReference type="GO" id="GO:0005634">
    <property type="term" value="C:nucleus"/>
    <property type="evidence" value="ECO:0007669"/>
    <property type="project" value="UniProtKB-SubCell"/>
</dbReference>
<dbReference type="eggNOG" id="KOG3985">
    <property type="taxonomic scope" value="Eukaryota"/>
</dbReference>
<keyword evidence="2 4" id="KW-0808">Transferase</keyword>
<feature type="binding site" evidence="4">
    <location>
        <position position="203"/>
    </location>
    <ligand>
        <name>phosphate</name>
        <dbReference type="ChEBI" id="CHEBI:43474"/>
    </ligand>
</feature>
<evidence type="ECO:0000256" key="1">
    <source>
        <dbReference type="ARBA" id="ARBA00022676"/>
    </source>
</evidence>
<dbReference type="GO" id="GO:0017061">
    <property type="term" value="F:S-methyl-5-thioadenosine phosphorylase activity"/>
    <property type="evidence" value="ECO:0007669"/>
    <property type="project" value="InterPro"/>
</dbReference>
<dbReference type="Proteomes" id="UP000007801">
    <property type="component" value="Unassembled WGS sequence"/>
</dbReference>
<dbReference type="SUPFAM" id="SSF53167">
    <property type="entry name" value="Purine and uridine phosphorylases"/>
    <property type="match status" value="1"/>
</dbReference>
<evidence type="ECO:0000256" key="2">
    <source>
        <dbReference type="ARBA" id="ARBA00022679"/>
    </source>
</evidence>